<dbReference type="KEGG" id="pco:PHACADRAFT_250070"/>
<keyword evidence="3" id="KW-1185">Reference proteome</keyword>
<dbReference type="InParanoid" id="K5WK43"/>
<dbReference type="EMBL" id="JH930469">
    <property type="protein sequence ID" value="EKM59514.1"/>
    <property type="molecule type" value="Genomic_DNA"/>
</dbReference>
<protein>
    <submittedName>
        <fullName evidence="2">Uncharacterized protein</fullName>
    </submittedName>
</protein>
<feature type="region of interest" description="Disordered" evidence="1">
    <location>
        <begin position="1206"/>
        <end position="1399"/>
    </location>
</feature>
<dbReference type="Proteomes" id="UP000008370">
    <property type="component" value="Unassembled WGS sequence"/>
</dbReference>
<evidence type="ECO:0000256" key="1">
    <source>
        <dbReference type="SAM" id="MobiDB-lite"/>
    </source>
</evidence>
<feature type="region of interest" description="Disordered" evidence="1">
    <location>
        <begin position="455"/>
        <end position="477"/>
    </location>
</feature>
<name>K5WK43_PHACS</name>
<feature type="region of interest" description="Disordered" evidence="1">
    <location>
        <begin position="163"/>
        <end position="184"/>
    </location>
</feature>
<feature type="region of interest" description="Disordered" evidence="1">
    <location>
        <begin position="1413"/>
        <end position="1506"/>
    </location>
</feature>
<evidence type="ECO:0000313" key="2">
    <source>
        <dbReference type="EMBL" id="EKM59514.1"/>
    </source>
</evidence>
<feature type="compositionally biased region" description="Pro residues" evidence="1">
    <location>
        <begin position="1293"/>
        <end position="1307"/>
    </location>
</feature>
<feature type="compositionally biased region" description="Polar residues" evidence="1">
    <location>
        <begin position="979"/>
        <end position="988"/>
    </location>
</feature>
<dbReference type="HOGENOM" id="CLU_004026_0_0_1"/>
<reference evidence="2 3" key="1">
    <citation type="journal article" date="2012" name="BMC Genomics">
        <title>Comparative genomics of the white-rot fungi, Phanerochaete carnosa and P. chrysosporium, to elucidate the genetic basis of the distinct wood types they colonize.</title>
        <authorList>
            <person name="Suzuki H."/>
            <person name="MacDonald J."/>
            <person name="Syed K."/>
            <person name="Salamov A."/>
            <person name="Hori C."/>
            <person name="Aerts A."/>
            <person name="Henrissat B."/>
            <person name="Wiebenga A."/>
            <person name="vanKuyk P.A."/>
            <person name="Barry K."/>
            <person name="Lindquist E."/>
            <person name="LaButti K."/>
            <person name="Lapidus A."/>
            <person name="Lucas S."/>
            <person name="Coutinho P."/>
            <person name="Gong Y."/>
            <person name="Samejima M."/>
            <person name="Mahadevan R."/>
            <person name="Abou-Zaid M."/>
            <person name="de Vries R.P."/>
            <person name="Igarashi K."/>
            <person name="Yadav J.S."/>
            <person name="Grigoriev I.V."/>
            <person name="Master E.R."/>
        </authorList>
    </citation>
    <scope>NUCLEOTIDE SEQUENCE [LARGE SCALE GENOMIC DNA]</scope>
    <source>
        <strain evidence="2 3">HHB-10118-sp</strain>
    </source>
</reference>
<dbReference type="GeneID" id="18914824"/>
<evidence type="ECO:0000313" key="3">
    <source>
        <dbReference type="Proteomes" id="UP000008370"/>
    </source>
</evidence>
<accession>K5WK43</accession>
<feature type="compositionally biased region" description="Low complexity" evidence="1">
    <location>
        <begin position="1308"/>
        <end position="1319"/>
    </location>
</feature>
<feature type="compositionally biased region" description="Pro residues" evidence="1">
    <location>
        <begin position="1477"/>
        <end position="1489"/>
    </location>
</feature>
<organism evidence="2 3">
    <name type="scientific">Phanerochaete carnosa (strain HHB-10118-sp)</name>
    <name type="common">White-rot fungus</name>
    <name type="synonym">Peniophora carnosa</name>
    <dbReference type="NCBI Taxonomy" id="650164"/>
    <lineage>
        <taxon>Eukaryota</taxon>
        <taxon>Fungi</taxon>
        <taxon>Dikarya</taxon>
        <taxon>Basidiomycota</taxon>
        <taxon>Agaricomycotina</taxon>
        <taxon>Agaricomycetes</taxon>
        <taxon>Polyporales</taxon>
        <taxon>Phanerochaetaceae</taxon>
        <taxon>Phanerochaete</taxon>
    </lineage>
</organism>
<feature type="compositionally biased region" description="Pro residues" evidence="1">
    <location>
        <begin position="1371"/>
        <end position="1383"/>
    </location>
</feature>
<sequence>MSTQLVAIAREFAFPSTRGLCLYLNTTFDGTSVTPRISDESWQLLWGHLFDPRSPVLQHSQLPIGGKIEFDIDLSKARWYEAWIGMGRRDNVDVPVSVTPSRAESFAHSHWRADSKTSFLDDQTETPDESLDLLNLGRHSRGPSLRQTPKKLSLLDRFENASTRSGSKLVPRNGSPPSPQPETQFRHVLSPIAQGGSEPSSAKKDIDKLVNTWRASATLSAIPMRATGQTSLDPVNMPNDIPIDSPSTPGEHVASELDLEDFQWSVTSLGPPDYDDEDLDSLESWRLPSVHLDRRLEGSVCLTPTTCTSFGPPDWDDDYQSYVSVISRLPSPDLATRVIEDCPPTPSTATSWGAPLSYPRSPSELSFAPSVDIGQRCVSAVPMTPSTATSWGPPLSWPPSPTTPYHVHTPDVGQRTFDDVVPPRRYQRAPPEEGEEQPWRSVWPYNSVATEDAEGEGAAASPYSFTFPRRPSPPPREADEVVARDVDEEASGSARPFPLVWPYYNTAREETEPAPTAQHAGQTAQSFPLVWPYYNALPAEPAPAPEQVAGVSEAGPSSLVWPYYVAHTEADAPAPVQETRHVVDDVPPAPPVRAPKQSPFKFVFAAEEPVASTSSLESEMPEEVTPAEEEFAAVSTSRRQLSAQEIMDGEELSEPESEYSDEDEEEPIIRPAPAVTQSWSLFGMSMDVSVSVDVVVEDDVHREEERVYVDNNYAWDEEDHRVHVDNAHVRDYEEKQPGLDIEASVRYPYFDIYPAVYPHLELYPEMPGALEAKAFAFFSPIPSLPYPAMSIYSPVYPSNVQQIYPSIRLGETVEAQHEPRIIPKEPLKEISVRLAAEYPHLSLYSPIYPYRLNFIYPADVDGVESITVRLPAKYPALDLYPPVYPYNVEQIYPPAAATSAANNCDVDLTAYPWSMYNIYTGLFNVQKASVNLELQIGYPYFQLYKPVYPHNVQDLYPAPAAILLTVQHSRRPSALRMKTLSSRSSMKTLQHEHGHVKRGSASARQASPPPVPPLPQNVASLAPINPTSHLPLTGRMSLSLPVRLSTAYPRICPYPSAYPYFDLYPEVVNAVRSEEPFVVRAESRYPMLDIYPPVYPHFEIYPQPSASQMGDVCGPARSPAVKPAIREMRHRPTHSHAELHESVFGTTFAPRRKPRYTHADLHQMAIDSVPLHAEESVPVRKSNVPSILEEDEPIDIAPATQEEFISVKPFSTPTILEEDEEEEEEEDSQATRTRAPSVSGEVEIPASISTLSPSASLRRLPTPPIQSQVGAPTPSPPPSIRSRGRSGTVSTRPPLPTPPSFLPPTPLTSPLSSSSDSPSRAIRKLPAIPGEAPNKELPPPPARPVSMRPTAIGLPSDPAAGRRASALGFNRPPPFAPLPPVPEPSAVDAPAFRAPPPRLTPLSSVPEIVLSGSQSATLPRTQPLDGVPELSRSHSVPSRPLPRVRRGSVVGSPGTVAGLAKNWNTGTPVDPALSQFPSPPRAPLPPAPNSRPVSKLDRSRYPLLDR</sequence>
<proteinExistence type="predicted"/>
<feature type="compositionally biased region" description="Low complexity" evidence="1">
    <location>
        <begin position="456"/>
        <end position="469"/>
    </location>
</feature>
<feature type="compositionally biased region" description="Basic and acidic residues" evidence="1">
    <location>
        <begin position="1494"/>
        <end position="1506"/>
    </location>
</feature>
<feature type="region of interest" description="Disordered" evidence="1">
    <location>
        <begin position="636"/>
        <end position="666"/>
    </location>
</feature>
<feature type="compositionally biased region" description="Acidic residues" evidence="1">
    <location>
        <begin position="647"/>
        <end position="666"/>
    </location>
</feature>
<dbReference type="RefSeq" id="XP_007392073.1">
    <property type="nucleotide sequence ID" value="XM_007392011.1"/>
</dbReference>
<gene>
    <name evidence="2" type="ORF">PHACADRAFT_250070</name>
</gene>
<feature type="compositionally biased region" description="Acidic residues" evidence="1">
    <location>
        <begin position="1216"/>
        <end position="1228"/>
    </location>
</feature>
<dbReference type="OrthoDB" id="3269353at2759"/>
<feature type="region of interest" description="Disordered" evidence="1">
    <location>
        <begin position="978"/>
        <end position="1018"/>
    </location>
</feature>